<name>A0A3F3Q629_9EURO</name>
<dbReference type="Proteomes" id="UP000253729">
    <property type="component" value="Unassembled WGS sequence"/>
</dbReference>
<proteinExistence type="predicted"/>
<keyword evidence="2" id="KW-1185">Reference proteome</keyword>
<dbReference type="AlphaFoldDB" id="A0A3F3Q629"/>
<gene>
    <name evidence="1" type="ORF">BDQ94DRAFT_141855</name>
</gene>
<evidence type="ECO:0000313" key="2">
    <source>
        <dbReference type="Proteomes" id="UP000253729"/>
    </source>
</evidence>
<accession>A0A3F3Q629</accession>
<dbReference type="RefSeq" id="XP_026627645.1">
    <property type="nucleotide sequence ID" value="XM_026765908.1"/>
</dbReference>
<reference evidence="1 2" key="1">
    <citation type="submission" date="2018-07" db="EMBL/GenBank/DDBJ databases">
        <title>The genomes of Aspergillus section Nigri reveals drivers in fungal speciation.</title>
        <authorList>
            <consortium name="DOE Joint Genome Institute"/>
            <person name="Vesth T.C."/>
            <person name="Nybo J."/>
            <person name="Theobald S."/>
            <person name="Brandl J."/>
            <person name="Frisvad J.C."/>
            <person name="Nielsen K.F."/>
            <person name="Lyhne E.K."/>
            <person name="Kogle M.E."/>
            <person name="Kuo A."/>
            <person name="Riley R."/>
            <person name="Clum A."/>
            <person name="Nolan M."/>
            <person name="Lipzen A."/>
            <person name="Salamov A."/>
            <person name="Henrissat B."/>
            <person name="Wiebenga A."/>
            <person name="De vries R.P."/>
            <person name="Grigoriev I.V."/>
            <person name="Mortensen U.H."/>
            <person name="Andersen M.R."/>
            <person name="Baker S.E."/>
        </authorList>
    </citation>
    <scope>NUCLEOTIDE SEQUENCE [LARGE SCALE GENOMIC DNA]</scope>
    <source>
        <strain evidence="1 2">CBS 139.54b</strain>
    </source>
</reference>
<sequence>MLVSSSLAIPTAVSTCCGGIPSCSICSFSSLFSFSLKFQGFPHRPESYSVVATLQKYPLRVSTTLGSSSKPADVLGVYGTLQLGGQLSSQYCYGHVPCVPWLLSSAKIERQSAVH</sequence>
<organism evidence="1 2">
    <name type="scientific">Aspergillus welwitschiae</name>
    <dbReference type="NCBI Taxonomy" id="1341132"/>
    <lineage>
        <taxon>Eukaryota</taxon>
        <taxon>Fungi</taxon>
        <taxon>Dikarya</taxon>
        <taxon>Ascomycota</taxon>
        <taxon>Pezizomycotina</taxon>
        <taxon>Eurotiomycetes</taxon>
        <taxon>Eurotiomycetidae</taxon>
        <taxon>Eurotiales</taxon>
        <taxon>Aspergillaceae</taxon>
        <taxon>Aspergillus</taxon>
        <taxon>Aspergillus subgen. Circumdati</taxon>
    </lineage>
</organism>
<dbReference type="EMBL" id="KZ852043">
    <property type="protein sequence ID" value="RDH34623.1"/>
    <property type="molecule type" value="Genomic_DNA"/>
</dbReference>
<dbReference type="GeneID" id="38134264"/>
<evidence type="ECO:0000313" key="1">
    <source>
        <dbReference type="EMBL" id="RDH34623.1"/>
    </source>
</evidence>
<protein>
    <submittedName>
        <fullName evidence="1">Uncharacterized protein</fullName>
    </submittedName>
</protein>